<name>A0A834IG94_RHYFE</name>
<dbReference type="GO" id="GO:0005667">
    <property type="term" value="C:transcription regulator complex"/>
    <property type="evidence" value="ECO:0007669"/>
    <property type="project" value="TreeGrafter"/>
</dbReference>
<dbReference type="PANTHER" id="PTHR12243:SF60">
    <property type="entry name" value="SI:CH211-15D5.12-RELATED"/>
    <property type="match status" value="1"/>
</dbReference>
<accession>A0A834IG94</accession>
<dbReference type="AlphaFoldDB" id="A0A834IG94"/>
<dbReference type="InterPro" id="IPR001005">
    <property type="entry name" value="SANT/Myb"/>
</dbReference>
<dbReference type="PROSITE" id="PS50090">
    <property type="entry name" value="MYB_LIKE"/>
    <property type="match status" value="1"/>
</dbReference>
<dbReference type="PROSITE" id="PS51029">
    <property type="entry name" value="MADF"/>
    <property type="match status" value="1"/>
</dbReference>
<evidence type="ECO:0000259" key="1">
    <source>
        <dbReference type="PROSITE" id="PS50090"/>
    </source>
</evidence>
<proteinExistence type="predicted"/>
<evidence type="ECO:0000313" key="3">
    <source>
        <dbReference type="EMBL" id="KAF7280682.1"/>
    </source>
</evidence>
<evidence type="ECO:0000313" key="4">
    <source>
        <dbReference type="Proteomes" id="UP000625711"/>
    </source>
</evidence>
<dbReference type="EMBL" id="JAACXV010000278">
    <property type="protein sequence ID" value="KAF7280682.1"/>
    <property type="molecule type" value="Genomic_DNA"/>
</dbReference>
<dbReference type="InterPro" id="IPR006578">
    <property type="entry name" value="MADF-dom"/>
</dbReference>
<organism evidence="3 4">
    <name type="scientific">Rhynchophorus ferrugineus</name>
    <name type="common">Red palm weevil</name>
    <name type="synonym">Curculio ferrugineus</name>
    <dbReference type="NCBI Taxonomy" id="354439"/>
    <lineage>
        <taxon>Eukaryota</taxon>
        <taxon>Metazoa</taxon>
        <taxon>Ecdysozoa</taxon>
        <taxon>Arthropoda</taxon>
        <taxon>Hexapoda</taxon>
        <taxon>Insecta</taxon>
        <taxon>Pterygota</taxon>
        <taxon>Neoptera</taxon>
        <taxon>Endopterygota</taxon>
        <taxon>Coleoptera</taxon>
        <taxon>Polyphaga</taxon>
        <taxon>Cucujiformia</taxon>
        <taxon>Curculionidae</taxon>
        <taxon>Dryophthorinae</taxon>
        <taxon>Rhynchophorus</taxon>
    </lineage>
</organism>
<evidence type="ECO:0000259" key="2">
    <source>
        <dbReference type="PROSITE" id="PS51029"/>
    </source>
</evidence>
<feature type="domain" description="Myb-like" evidence="1">
    <location>
        <begin position="21"/>
        <end position="80"/>
    </location>
</feature>
<dbReference type="Pfam" id="PF10545">
    <property type="entry name" value="MADF_DNA_bdg"/>
    <property type="match status" value="1"/>
</dbReference>
<keyword evidence="4" id="KW-1185">Reference proteome</keyword>
<dbReference type="OrthoDB" id="5803771at2759"/>
<dbReference type="Proteomes" id="UP000625711">
    <property type="component" value="Unassembled WGS sequence"/>
</dbReference>
<dbReference type="PANTHER" id="PTHR12243">
    <property type="entry name" value="MADF DOMAIN TRANSCRIPTION FACTOR"/>
    <property type="match status" value="1"/>
</dbReference>
<evidence type="ECO:0008006" key="5">
    <source>
        <dbReference type="Google" id="ProtNLM"/>
    </source>
</evidence>
<sequence>METPVQQSSPRAVQKAKNMCRFTRELDKKLIELVSQNEVLYDTNHKNYKDLNVRDDVWLAISTMVGKSVQDCKTRWRSLRDLYHRKKKDLKMGKKIRTAWEYMDNMDFMEGFTTERRQILDEDEEVSDEEGNFKIEIKEEFDNSMPACSFSRQEEMVSPPKRQRADDSHCNNCDNTASLDLLKEVRELTNLRNNPIRNFFDCMAMTVMRFPAAQAAEKRPILNLVKIRNHRW</sequence>
<feature type="domain" description="MADF" evidence="2">
    <location>
        <begin position="29"/>
        <end position="114"/>
    </location>
</feature>
<reference evidence="3" key="1">
    <citation type="submission" date="2020-08" db="EMBL/GenBank/DDBJ databases">
        <title>Genome sequencing and assembly of the red palm weevil Rhynchophorus ferrugineus.</title>
        <authorList>
            <person name="Dias G.B."/>
            <person name="Bergman C.M."/>
            <person name="Manee M."/>
        </authorList>
    </citation>
    <scope>NUCLEOTIDE SEQUENCE</scope>
    <source>
        <strain evidence="3">AA-2017</strain>
        <tissue evidence="3">Whole larva</tissue>
    </source>
</reference>
<dbReference type="InterPro" id="IPR039353">
    <property type="entry name" value="TF_Adf1"/>
</dbReference>
<protein>
    <recommendedName>
        <fullName evidence="5">MADF domain-containing protein</fullName>
    </recommendedName>
</protein>
<gene>
    <name evidence="3" type="ORF">GWI33_005647</name>
</gene>
<dbReference type="GO" id="GO:0006357">
    <property type="term" value="P:regulation of transcription by RNA polymerase II"/>
    <property type="evidence" value="ECO:0007669"/>
    <property type="project" value="TreeGrafter"/>
</dbReference>
<dbReference type="GO" id="GO:0005634">
    <property type="term" value="C:nucleus"/>
    <property type="evidence" value="ECO:0007669"/>
    <property type="project" value="TreeGrafter"/>
</dbReference>
<dbReference type="SMART" id="SM00595">
    <property type="entry name" value="MADF"/>
    <property type="match status" value="1"/>
</dbReference>
<comment type="caution">
    <text evidence="3">The sequence shown here is derived from an EMBL/GenBank/DDBJ whole genome shotgun (WGS) entry which is preliminary data.</text>
</comment>